<dbReference type="Pfam" id="PF00201">
    <property type="entry name" value="UDPGT"/>
    <property type="match status" value="1"/>
</dbReference>
<dbReference type="Gene3D" id="3.40.50.2000">
    <property type="entry name" value="Glycogen Phosphorylase B"/>
    <property type="match status" value="1"/>
</dbReference>
<dbReference type="EC" id="2.4.1.17" evidence="2"/>
<evidence type="ECO:0000256" key="5">
    <source>
        <dbReference type="ARBA" id="ARBA00047475"/>
    </source>
</evidence>
<protein>
    <recommendedName>
        <fullName evidence="2">glucuronosyltransferase</fullName>
        <ecNumber evidence="2">2.4.1.17</ecNumber>
    </recommendedName>
</protein>
<keyword evidence="6" id="KW-1185">Reference proteome</keyword>
<evidence type="ECO:0000313" key="7">
    <source>
        <dbReference type="WBParaSite" id="Gr19_v10_g9401.t2"/>
    </source>
</evidence>
<dbReference type="Proteomes" id="UP000887572">
    <property type="component" value="Unplaced"/>
</dbReference>
<dbReference type="CDD" id="cd03784">
    <property type="entry name" value="GT1_Gtf-like"/>
    <property type="match status" value="1"/>
</dbReference>
<dbReference type="AlphaFoldDB" id="A0A914IE74"/>
<dbReference type="WBParaSite" id="Gr19_v10_g9401.t2">
    <property type="protein sequence ID" value="Gr19_v10_g9401.t2"/>
    <property type="gene ID" value="Gr19_v10_g9401"/>
</dbReference>
<dbReference type="GO" id="GO:0015020">
    <property type="term" value="F:glucuronosyltransferase activity"/>
    <property type="evidence" value="ECO:0007669"/>
    <property type="project" value="UniProtKB-EC"/>
</dbReference>
<evidence type="ECO:0000313" key="6">
    <source>
        <dbReference type="Proteomes" id="UP000887572"/>
    </source>
</evidence>
<dbReference type="InterPro" id="IPR002213">
    <property type="entry name" value="UDP_glucos_trans"/>
</dbReference>
<dbReference type="PANTHER" id="PTHR48043:SF145">
    <property type="entry name" value="FI06409P-RELATED"/>
    <property type="match status" value="1"/>
</dbReference>
<evidence type="ECO:0000256" key="4">
    <source>
        <dbReference type="ARBA" id="ARBA00022679"/>
    </source>
</evidence>
<keyword evidence="4" id="KW-0808">Transferase</keyword>
<reference evidence="7" key="1">
    <citation type="submission" date="2022-11" db="UniProtKB">
        <authorList>
            <consortium name="WormBaseParasite"/>
        </authorList>
    </citation>
    <scope>IDENTIFICATION</scope>
</reference>
<evidence type="ECO:0000256" key="2">
    <source>
        <dbReference type="ARBA" id="ARBA00012544"/>
    </source>
</evidence>
<proteinExistence type="inferred from homology"/>
<name>A0A914IE74_GLORO</name>
<dbReference type="PANTHER" id="PTHR48043">
    <property type="entry name" value="EG:EG0003.4 PROTEIN-RELATED"/>
    <property type="match status" value="1"/>
</dbReference>
<comment type="similarity">
    <text evidence="1">Belongs to the UDP-glycosyltransferase family.</text>
</comment>
<evidence type="ECO:0000256" key="3">
    <source>
        <dbReference type="ARBA" id="ARBA00022676"/>
    </source>
</evidence>
<dbReference type="InterPro" id="IPR050271">
    <property type="entry name" value="UDP-glycosyltransferase"/>
</dbReference>
<organism evidence="6 7">
    <name type="scientific">Globodera rostochiensis</name>
    <name type="common">Golden nematode worm</name>
    <name type="synonym">Heterodera rostochiensis</name>
    <dbReference type="NCBI Taxonomy" id="31243"/>
    <lineage>
        <taxon>Eukaryota</taxon>
        <taxon>Metazoa</taxon>
        <taxon>Ecdysozoa</taxon>
        <taxon>Nematoda</taxon>
        <taxon>Chromadorea</taxon>
        <taxon>Rhabditida</taxon>
        <taxon>Tylenchina</taxon>
        <taxon>Tylenchomorpha</taxon>
        <taxon>Tylenchoidea</taxon>
        <taxon>Heteroderidae</taxon>
        <taxon>Heteroderinae</taxon>
        <taxon>Globodera</taxon>
    </lineage>
</organism>
<accession>A0A914IE74</accession>
<evidence type="ECO:0000256" key="1">
    <source>
        <dbReference type="ARBA" id="ARBA00009995"/>
    </source>
</evidence>
<keyword evidence="3" id="KW-0328">Glycosyltransferase</keyword>
<sequence length="481" mass="54410">MALKILFVQPRYAHFRSHFGFGLSLAELLAQDGHQVHILAPIREENDKLIGETKEGVTIKYFEATKPKESPLADNSYIEIISDMELMNKLKAEKYDIGIAEAFMLTEYSLAIFYFLEIPETIATHSQPMSPVQLYLLGVMSKMKSGKFLASVGQPTLLLITNDEERRKVIGTRIGDHRASQLEKRGPEIWEHCVNQTSEKLRQHETQDKLYQKLADKKYGGKIFPGWAELFKRTRFFLVNSQPEVDFGKFEIVKDVEKVKFIGGFDLKEMASPKLNLPVGLEAMSKKGVVLISLGTNVNTTKPEFSYIIEAIKGAVQKFPNFFFIWKVTEGHPMNTFRNLGNVMATIWVKQKEILAHPKTMAFLSHCGMNSVLESTYYGVPMVCVPFFGDQYYNSESLARQNIGLVVDREQKDTVEQELTVALAKALGQKEMLETVQNFSDSEDQIDLGKVKAVSEALRQKESTKTISDAIKEIGNELNAI</sequence>
<comment type="catalytic activity">
    <reaction evidence="5">
        <text>glucuronate acceptor + UDP-alpha-D-glucuronate = acceptor beta-D-glucuronoside + UDP + H(+)</text>
        <dbReference type="Rhea" id="RHEA:21032"/>
        <dbReference type="ChEBI" id="CHEBI:15378"/>
        <dbReference type="ChEBI" id="CHEBI:58052"/>
        <dbReference type="ChEBI" id="CHEBI:58223"/>
        <dbReference type="ChEBI" id="CHEBI:132367"/>
        <dbReference type="ChEBI" id="CHEBI:132368"/>
        <dbReference type="EC" id="2.4.1.17"/>
    </reaction>
</comment>
<dbReference type="SUPFAM" id="SSF53756">
    <property type="entry name" value="UDP-Glycosyltransferase/glycogen phosphorylase"/>
    <property type="match status" value="1"/>
</dbReference>